<gene>
    <name evidence="1" type="ORF">NTEN_LOCUS926</name>
</gene>
<dbReference type="SUPFAM" id="SSF48371">
    <property type="entry name" value="ARM repeat"/>
    <property type="match status" value="1"/>
</dbReference>
<dbReference type="InterPro" id="IPR016024">
    <property type="entry name" value="ARM-type_fold"/>
</dbReference>
<name>A0A6H5FWS4_9HEMI</name>
<proteinExistence type="predicted"/>
<dbReference type="InterPro" id="IPR046805">
    <property type="entry name" value="Tra1_ring"/>
</dbReference>
<keyword evidence="2" id="KW-1185">Reference proteome</keyword>
<protein>
    <submittedName>
        <fullName evidence="1">Uncharacterized protein</fullName>
    </submittedName>
</protein>
<dbReference type="Pfam" id="PF20206">
    <property type="entry name" value="Tra1_ring"/>
    <property type="match status" value="1"/>
</dbReference>
<dbReference type="OrthoDB" id="5570127at2759"/>
<sequence length="228" mass="25570">MIAANSNFPDACSGHRSRIVCVPDVGILPTWRKSRKKIGFDSFQSMHLLRVFAQAQGTTVVKVMEPHKKVLGDMVPPKTHYLRHHAANAQIGIMEGNTFCTTLTPRLFAIDLAMKEHEVFFKEVQNLCEASDEALLKMPCYKNIGSLVPLRKAAMRALAACHYLPNCSDKIFTTFYQCLEKENEELQEAAFLCMKTFVAGAQIDMNAVSLCRGDRTQFLGQIESKPLK</sequence>
<dbReference type="Proteomes" id="UP000479000">
    <property type="component" value="Unassembled WGS sequence"/>
</dbReference>
<evidence type="ECO:0000313" key="1">
    <source>
        <dbReference type="EMBL" id="CAA9994108.1"/>
    </source>
</evidence>
<dbReference type="EMBL" id="CADCXU010001685">
    <property type="protein sequence ID" value="CAA9994108.1"/>
    <property type="molecule type" value="Genomic_DNA"/>
</dbReference>
<accession>A0A6H5FWS4</accession>
<organism evidence="1 2">
    <name type="scientific">Nesidiocoris tenuis</name>
    <dbReference type="NCBI Taxonomy" id="355587"/>
    <lineage>
        <taxon>Eukaryota</taxon>
        <taxon>Metazoa</taxon>
        <taxon>Ecdysozoa</taxon>
        <taxon>Arthropoda</taxon>
        <taxon>Hexapoda</taxon>
        <taxon>Insecta</taxon>
        <taxon>Pterygota</taxon>
        <taxon>Neoptera</taxon>
        <taxon>Paraneoptera</taxon>
        <taxon>Hemiptera</taxon>
        <taxon>Heteroptera</taxon>
        <taxon>Panheteroptera</taxon>
        <taxon>Cimicomorpha</taxon>
        <taxon>Miridae</taxon>
        <taxon>Dicyphina</taxon>
        <taxon>Nesidiocoris</taxon>
    </lineage>
</organism>
<dbReference type="AlphaFoldDB" id="A0A6H5FWS4"/>
<evidence type="ECO:0000313" key="2">
    <source>
        <dbReference type="Proteomes" id="UP000479000"/>
    </source>
</evidence>
<reference evidence="1 2" key="1">
    <citation type="submission" date="2020-02" db="EMBL/GenBank/DDBJ databases">
        <authorList>
            <person name="Ferguson B K."/>
        </authorList>
    </citation>
    <scope>NUCLEOTIDE SEQUENCE [LARGE SCALE GENOMIC DNA]</scope>
</reference>